<keyword evidence="4" id="KW-1185">Reference proteome</keyword>
<dbReference type="InterPro" id="IPR008964">
    <property type="entry name" value="Invasin/intimin_cell_adhesion"/>
</dbReference>
<dbReference type="Gene3D" id="2.60.40.10">
    <property type="entry name" value="Immunoglobulins"/>
    <property type="match status" value="1"/>
</dbReference>
<dbReference type="EMBL" id="JAEMHL010000009">
    <property type="protein sequence ID" value="MBJ6751675.1"/>
    <property type="molecule type" value="Genomic_DNA"/>
</dbReference>
<dbReference type="Proteomes" id="UP000614714">
    <property type="component" value="Unassembled WGS sequence"/>
</dbReference>
<keyword evidence="1" id="KW-0732">Signal</keyword>
<accession>A0ABS0YH93</accession>
<gene>
    <name evidence="3" type="ORF">JFN91_15775</name>
</gene>
<sequence>MIHKTSLFLLLTLTLLLPLHAQAGTVEIPQTGQVTSYAAGDDGAIQTGVAWPNPRFTDNGDQTITDNLTGLMWEKNAYKGNYDKAANGVIVGTFTWQTALDTAAFYNNISYLGYSDWRLPNINELKSLLNMGAPDQSQWLMSQGFTNVLNQPYRTSTSPSVMVNMADGGIANNLYSYAWFVRGVKPGVVALPETGKETCTGSDGSWRPCSGTEDANLRMGIEWPEPRFTDNSLANPADLTLLDNLTGLVWPKNAGLAGKMTWQQALDFIETLNNANYLGHNDWRLPNLNELQTLSHAQYSDYFKYHAFLNYQLGYYWSSSTYVKNPVGAWVKSSGTFNTSWFAKTSLQYVLPVRAGGGGLTTPVINWAEPYDIVYGTPISAVQLNATADVEGTFVYTPVAGTVLDAGTHTLNVTFTPSDTARYKASTKTVTINVVKATPAITWSDPADIVYGTALSITQLNATADVAGAFFYSPASGTVLDAGLHTLTAIFTPADTVNYTVAAATVRLTVLKANQTIVFPAIATRSVRDPDFDPGANASSGLAVTYTSSDGTVATISVGMIHIVGGGTAAITAWQAGDANYNPASQTQILKVTGRPSKRPVLTINTLADGTVTSSASLSITGNVGGLNKKDTLTISIANNGTTTSVPVQFAVPSGNFSGVFSLGDGENVIEIAATNRLGTTVDRRTIFLQVP</sequence>
<comment type="caution">
    <text evidence="3">The sequence shown here is derived from an EMBL/GenBank/DDBJ whole genome shotgun (WGS) entry which is preliminary data.</text>
</comment>
<dbReference type="InterPro" id="IPR011460">
    <property type="entry name" value="Lcl_C"/>
</dbReference>
<dbReference type="Pfam" id="PF07603">
    <property type="entry name" value="Lcl_C"/>
    <property type="match status" value="2"/>
</dbReference>
<feature type="chain" id="PRO_5046658692" evidence="1">
    <location>
        <begin position="24"/>
        <end position="692"/>
    </location>
</feature>
<evidence type="ECO:0000313" key="4">
    <source>
        <dbReference type="Proteomes" id="UP000614714"/>
    </source>
</evidence>
<dbReference type="PANTHER" id="PTHR35812:SF1">
    <property type="entry name" value="LIPOPROTEIN"/>
    <property type="match status" value="1"/>
</dbReference>
<reference evidence="3 4" key="1">
    <citation type="submission" date="2020-12" db="EMBL/GenBank/DDBJ databases">
        <title>Geomonas sp. Red421, isolated from paddy soil.</title>
        <authorList>
            <person name="Xu Z."/>
            <person name="Zhang Z."/>
            <person name="Masuda Y."/>
            <person name="Itoh H."/>
            <person name="Senoo K."/>
        </authorList>
    </citation>
    <scope>NUCLEOTIDE SEQUENCE [LARGE SCALE GENOMIC DNA]</scope>
    <source>
        <strain evidence="3 4">Red421</strain>
    </source>
</reference>
<evidence type="ECO:0000256" key="1">
    <source>
        <dbReference type="SAM" id="SignalP"/>
    </source>
</evidence>
<dbReference type="PANTHER" id="PTHR35812">
    <property type="entry name" value="LIPOPROTEIN"/>
    <property type="match status" value="1"/>
</dbReference>
<organism evidence="3 4">
    <name type="scientific">Geomonas anaerohicana</name>
    <dbReference type="NCBI Taxonomy" id="2798583"/>
    <lineage>
        <taxon>Bacteria</taxon>
        <taxon>Pseudomonadati</taxon>
        <taxon>Thermodesulfobacteriota</taxon>
        <taxon>Desulfuromonadia</taxon>
        <taxon>Geobacterales</taxon>
        <taxon>Geobacteraceae</taxon>
        <taxon>Geomonas</taxon>
    </lineage>
</organism>
<dbReference type="SUPFAM" id="SSF49373">
    <property type="entry name" value="Invasin/intimin cell-adhesion fragments"/>
    <property type="match status" value="1"/>
</dbReference>
<protein>
    <submittedName>
        <fullName evidence="3">DUF1566 domain-containing protein</fullName>
    </submittedName>
</protein>
<evidence type="ECO:0000313" key="3">
    <source>
        <dbReference type="EMBL" id="MBJ6751675.1"/>
    </source>
</evidence>
<feature type="domain" description="Lcl C-terminal" evidence="2">
    <location>
        <begin position="240"/>
        <end position="354"/>
    </location>
</feature>
<name>A0ABS0YH93_9BACT</name>
<dbReference type="InterPro" id="IPR013783">
    <property type="entry name" value="Ig-like_fold"/>
</dbReference>
<feature type="domain" description="Lcl C-terminal" evidence="2">
    <location>
        <begin position="62"/>
        <end position="182"/>
    </location>
</feature>
<proteinExistence type="predicted"/>
<evidence type="ECO:0000259" key="2">
    <source>
        <dbReference type="Pfam" id="PF07603"/>
    </source>
</evidence>
<feature type="signal peptide" evidence="1">
    <location>
        <begin position="1"/>
        <end position="23"/>
    </location>
</feature>
<dbReference type="RefSeq" id="WP_199390153.1">
    <property type="nucleotide sequence ID" value="NZ_JAEMHL010000009.1"/>
</dbReference>